<sequence>MSRAPYATTEMVDAVVIGTGAGGAPLTARLAEAGLSVVALEAGRSFTPSEHVADELAADIYWMEERLSGGNDPTAFGSNNSGMGVGGSTLHWGAFCPRPDPRDLQLKTMTGQGADWPVPHAELIAYVEQVEQFTGVSGPARYPWDEARRYAYPPVPRNASAEVMARGCEALGITATDAPAALVSRDREQPYWGQRQACVSCGTCHQGCRNAAKTSMDTSYLPKAVAHGAEIRSRARVLSFEFDQEGRIDGVVYHQGGEEHRQRCRAVFLCAGGVESPRLLLNLGLANSSGQVGRNFMAHVATQIWGRFDDEMRMNRGYPSSLISEDMMRPDDADCVGGYLMQSLGVLPVNLATGLARGAGMWGTRLQSILRNYNRMAGIGINGDCLPHPDNRLTLSDETDAFGHRKARINFSYHANERAIDQHSRRVMTAIWEAAGAQDIFAVDRSAHTIGTCRMGDKGDEAVVDADGRSFDIANLWICDNSVFPSALAANPALTIMALSLRTADRFLASGR</sequence>
<dbReference type="InterPro" id="IPR036188">
    <property type="entry name" value="FAD/NAD-bd_sf"/>
</dbReference>
<organism evidence="7 8">
    <name type="scientific">Sphingomonas parapaucimobilis NBRC 15100</name>
    <dbReference type="NCBI Taxonomy" id="1219049"/>
    <lineage>
        <taxon>Bacteria</taxon>
        <taxon>Pseudomonadati</taxon>
        <taxon>Pseudomonadota</taxon>
        <taxon>Alphaproteobacteria</taxon>
        <taxon>Sphingomonadales</taxon>
        <taxon>Sphingomonadaceae</taxon>
        <taxon>Sphingomonas</taxon>
    </lineage>
</organism>
<evidence type="ECO:0008006" key="9">
    <source>
        <dbReference type="Google" id="ProtNLM"/>
    </source>
</evidence>
<dbReference type="Pfam" id="PF00732">
    <property type="entry name" value="GMC_oxred_N"/>
    <property type="match status" value="1"/>
</dbReference>
<feature type="domain" description="Glucose-methanol-choline oxidoreductase N-terminal" evidence="5">
    <location>
        <begin position="82"/>
        <end position="300"/>
    </location>
</feature>
<dbReference type="Pfam" id="PF05199">
    <property type="entry name" value="GMC_oxred_C"/>
    <property type="match status" value="1"/>
</dbReference>
<reference evidence="7 8" key="1">
    <citation type="submission" date="2014-11" db="EMBL/GenBank/DDBJ databases">
        <title>Whole genome shotgun sequence of Sphingomonas parapaucimobilis NBRC 15100.</title>
        <authorList>
            <person name="Katano-Makiyama Y."/>
            <person name="Hosoyama A."/>
            <person name="Hashimoto M."/>
            <person name="Hosoyama Y."/>
            <person name="Noguchi M."/>
            <person name="Numata M."/>
            <person name="Tsuchikane K."/>
            <person name="Hirakata S."/>
            <person name="Uohara A."/>
            <person name="Shimodaira J."/>
            <person name="Ohji S."/>
            <person name="Ichikawa N."/>
            <person name="Kimura A."/>
            <person name="Yamazoe A."/>
            <person name="Fujita N."/>
        </authorList>
    </citation>
    <scope>NUCLEOTIDE SEQUENCE [LARGE SCALE GENOMIC DNA]</scope>
    <source>
        <strain evidence="7 8">NBRC 15100</strain>
    </source>
</reference>
<evidence type="ECO:0000259" key="6">
    <source>
        <dbReference type="Pfam" id="PF05199"/>
    </source>
</evidence>
<proteinExistence type="inferred from homology"/>
<comment type="similarity">
    <text evidence="1">Belongs to the GMC oxidoreductase family.</text>
</comment>
<protein>
    <recommendedName>
        <fullName evidence="9">Oxidoreductase</fullName>
    </recommendedName>
</protein>
<dbReference type="SUPFAM" id="SSF51905">
    <property type="entry name" value="FAD/NAD(P)-binding domain"/>
    <property type="match status" value="1"/>
</dbReference>
<dbReference type="PANTHER" id="PTHR46056">
    <property type="entry name" value="LONG-CHAIN-ALCOHOL OXIDASE"/>
    <property type="match status" value="1"/>
</dbReference>
<name>A0A0A1WA15_9SPHN</name>
<dbReference type="GO" id="GO:0016614">
    <property type="term" value="F:oxidoreductase activity, acting on CH-OH group of donors"/>
    <property type="evidence" value="ECO:0007669"/>
    <property type="project" value="InterPro"/>
</dbReference>
<evidence type="ECO:0000256" key="4">
    <source>
        <dbReference type="ARBA" id="ARBA00023002"/>
    </source>
</evidence>
<dbReference type="Gene3D" id="3.50.50.60">
    <property type="entry name" value="FAD/NAD(P)-binding domain"/>
    <property type="match status" value="2"/>
</dbReference>
<dbReference type="eggNOG" id="COG2303">
    <property type="taxonomic scope" value="Bacteria"/>
</dbReference>
<evidence type="ECO:0000256" key="3">
    <source>
        <dbReference type="ARBA" id="ARBA00022827"/>
    </source>
</evidence>
<dbReference type="PANTHER" id="PTHR46056:SF12">
    <property type="entry name" value="LONG-CHAIN-ALCOHOL OXIDASE"/>
    <property type="match status" value="1"/>
</dbReference>
<gene>
    <name evidence="7" type="ORF">SP5_069_00500</name>
</gene>
<keyword evidence="4" id="KW-0560">Oxidoreductase</keyword>
<dbReference type="InterPro" id="IPR000172">
    <property type="entry name" value="GMC_OxRdtase_N"/>
</dbReference>
<evidence type="ECO:0000256" key="2">
    <source>
        <dbReference type="ARBA" id="ARBA00022630"/>
    </source>
</evidence>
<dbReference type="AlphaFoldDB" id="A0A0A1WA15"/>
<dbReference type="EMBL" id="BBPI01000069">
    <property type="protein sequence ID" value="GAM01806.1"/>
    <property type="molecule type" value="Genomic_DNA"/>
</dbReference>
<evidence type="ECO:0000313" key="8">
    <source>
        <dbReference type="Proteomes" id="UP000032305"/>
    </source>
</evidence>
<evidence type="ECO:0000259" key="5">
    <source>
        <dbReference type="Pfam" id="PF00732"/>
    </source>
</evidence>
<keyword evidence="3" id="KW-0274">FAD</keyword>
<dbReference type="OrthoDB" id="9798604at2"/>
<accession>A0A0A1WA15</accession>
<dbReference type="RefSeq" id="WP_042489126.1">
    <property type="nucleotide sequence ID" value="NZ_BBPI01000069.1"/>
</dbReference>
<dbReference type="Proteomes" id="UP000032305">
    <property type="component" value="Unassembled WGS sequence"/>
</dbReference>
<keyword evidence="2" id="KW-0285">Flavoprotein</keyword>
<comment type="caution">
    <text evidence="7">The sequence shown here is derived from an EMBL/GenBank/DDBJ whole genome shotgun (WGS) entry which is preliminary data.</text>
</comment>
<evidence type="ECO:0000256" key="1">
    <source>
        <dbReference type="ARBA" id="ARBA00010790"/>
    </source>
</evidence>
<dbReference type="GO" id="GO:0050660">
    <property type="term" value="F:flavin adenine dinucleotide binding"/>
    <property type="evidence" value="ECO:0007669"/>
    <property type="project" value="InterPro"/>
</dbReference>
<feature type="domain" description="Glucose-methanol-choline oxidoreductase C-terminal" evidence="6">
    <location>
        <begin position="387"/>
        <end position="499"/>
    </location>
</feature>
<dbReference type="SUPFAM" id="SSF54373">
    <property type="entry name" value="FAD-linked reductases, C-terminal domain"/>
    <property type="match status" value="1"/>
</dbReference>
<evidence type="ECO:0000313" key="7">
    <source>
        <dbReference type="EMBL" id="GAM01806.1"/>
    </source>
</evidence>
<keyword evidence="8" id="KW-1185">Reference proteome</keyword>
<dbReference type="InterPro" id="IPR007867">
    <property type="entry name" value="GMC_OxRtase_C"/>
</dbReference>